<dbReference type="GO" id="GO:0006516">
    <property type="term" value="P:glycoprotein catabolic process"/>
    <property type="evidence" value="ECO:0007669"/>
    <property type="project" value="InterPro"/>
</dbReference>
<sequence length="176" mass="20253">AIFWQLCCYVKTTNRYKWPICEIDLSFHFIVASNPRRLEAVIASKDASTKYRVKDTYAAAAEFVFVPTEKVKSGRVFHLWYNSTKDHYCRVSSDNEDIQGWDKTVWKKESVFRKLKNDWQMVYLARTEGSSSGNISWKLNCAPVGMKIKTVSVRACSQTFHSGTGRWSLQSGQNTT</sequence>
<dbReference type="InterPro" id="IPR008979">
    <property type="entry name" value="Galactose-bd-like_sf"/>
</dbReference>
<reference evidence="3" key="2">
    <citation type="submission" date="2025-08" db="UniProtKB">
        <authorList>
            <consortium name="Ensembl"/>
        </authorList>
    </citation>
    <scope>IDENTIFICATION</scope>
</reference>
<dbReference type="AlphaFoldDB" id="A0A4W5NPE6"/>
<feature type="domain" description="PAW" evidence="2">
    <location>
        <begin position="40"/>
        <end position="176"/>
    </location>
</feature>
<dbReference type="Ensembl" id="ENSHHUT00000054733.1">
    <property type="protein sequence ID" value="ENSHHUP00000052882.1"/>
    <property type="gene ID" value="ENSHHUG00000031770.1"/>
</dbReference>
<organism evidence="3 4">
    <name type="scientific">Hucho hucho</name>
    <name type="common">huchen</name>
    <dbReference type="NCBI Taxonomy" id="62062"/>
    <lineage>
        <taxon>Eukaryota</taxon>
        <taxon>Metazoa</taxon>
        <taxon>Chordata</taxon>
        <taxon>Craniata</taxon>
        <taxon>Vertebrata</taxon>
        <taxon>Euteleostomi</taxon>
        <taxon>Actinopterygii</taxon>
        <taxon>Neopterygii</taxon>
        <taxon>Teleostei</taxon>
        <taxon>Protacanthopterygii</taxon>
        <taxon>Salmoniformes</taxon>
        <taxon>Salmonidae</taxon>
        <taxon>Salmoninae</taxon>
        <taxon>Hucho</taxon>
    </lineage>
</organism>
<dbReference type="SMART" id="SM00613">
    <property type="entry name" value="PAW"/>
    <property type="match status" value="1"/>
</dbReference>
<accession>A0A4W5NPE6</accession>
<evidence type="ECO:0000313" key="4">
    <source>
        <dbReference type="Proteomes" id="UP000314982"/>
    </source>
</evidence>
<name>A0A4W5NPE6_9TELE</name>
<dbReference type="GeneTree" id="ENSGT00390000006540"/>
<dbReference type="SUPFAM" id="SSF49785">
    <property type="entry name" value="Galactose-binding domain-like"/>
    <property type="match status" value="1"/>
</dbReference>
<reference evidence="3" key="3">
    <citation type="submission" date="2025-09" db="UniProtKB">
        <authorList>
            <consortium name="Ensembl"/>
        </authorList>
    </citation>
    <scope>IDENTIFICATION</scope>
</reference>
<dbReference type="Gene3D" id="2.60.120.1020">
    <property type="entry name" value="Peptide N glycanase, PAW domain"/>
    <property type="match status" value="1"/>
</dbReference>
<proteinExistence type="inferred from homology"/>
<dbReference type="InterPro" id="IPR006588">
    <property type="entry name" value="Peptide_N_glycanase_PAW_dom"/>
</dbReference>
<dbReference type="Pfam" id="PF04721">
    <property type="entry name" value="PAW"/>
    <property type="match status" value="1"/>
</dbReference>
<evidence type="ECO:0000256" key="1">
    <source>
        <dbReference type="PROSITE-ProRule" id="PRU00731"/>
    </source>
</evidence>
<comment type="similarity">
    <text evidence="1">Belongs to the transglutaminase-like superfamily. PNGase family.</text>
</comment>
<dbReference type="InterPro" id="IPR038680">
    <property type="entry name" value="PAW_sf"/>
</dbReference>
<dbReference type="STRING" id="62062.ENSHHUP00000052882"/>
<keyword evidence="4" id="KW-1185">Reference proteome</keyword>
<evidence type="ECO:0000313" key="3">
    <source>
        <dbReference type="Ensembl" id="ENSHHUP00000052882.1"/>
    </source>
</evidence>
<dbReference type="GO" id="GO:0005737">
    <property type="term" value="C:cytoplasm"/>
    <property type="evidence" value="ECO:0007669"/>
    <property type="project" value="InterPro"/>
</dbReference>
<dbReference type="Proteomes" id="UP000314982">
    <property type="component" value="Unassembled WGS sequence"/>
</dbReference>
<dbReference type="PROSITE" id="PS51398">
    <property type="entry name" value="PAW"/>
    <property type="match status" value="1"/>
</dbReference>
<evidence type="ECO:0000259" key="2">
    <source>
        <dbReference type="PROSITE" id="PS51398"/>
    </source>
</evidence>
<reference evidence="4" key="1">
    <citation type="submission" date="2018-06" db="EMBL/GenBank/DDBJ databases">
        <title>Genome assembly of Danube salmon.</title>
        <authorList>
            <person name="Macqueen D.J."/>
            <person name="Gundappa M.K."/>
        </authorList>
    </citation>
    <scope>NUCLEOTIDE SEQUENCE [LARGE SCALE GENOMIC DNA]</scope>
</reference>
<protein>
    <recommendedName>
        <fullName evidence="2">PAW domain-containing protein</fullName>
    </recommendedName>
</protein>